<dbReference type="EMBL" id="BHZD01000001">
    <property type="protein sequence ID" value="GCD46125.1"/>
    <property type="molecule type" value="Genomic_DNA"/>
</dbReference>
<accession>A0A401W9U6</accession>
<name>A0A401W9U6_STREY</name>
<proteinExistence type="predicted"/>
<gene>
    <name evidence="1" type="ORF">GKJPGBOP_05872</name>
</gene>
<dbReference type="AlphaFoldDB" id="A0A401W9U6"/>
<organism evidence="1 2">
    <name type="scientific">Streptomyces paromomycinus</name>
    <name type="common">Streptomyces rimosus subsp. paromomycinus</name>
    <dbReference type="NCBI Taxonomy" id="92743"/>
    <lineage>
        <taxon>Bacteria</taxon>
        <taxon>Bacillati</taxon>
        <taxon>Actinomycetota</taxon>
        <taxon>Actinomycetes</taxon>
        <taxon>Kitasatosporales</taxon>
        <taxon>Streptomycetaceae</taxon>
        <taxon>Streptomyces</taxon>
    </lineage>
</organism>
<dbReference type="Proteomes" id="UP000286746">
    <property type="component" value="Unassembled WGS sequence"/>
</dbReference>
<reference evidence="1 2" key="1">
    <citation type="submission" date="2018-11" db="EMBL/GenBank/DDBJ databases">
        <title>Whole genome sequence of Streptomyces paromomycinus NBRC 15454(T).</title>
        <authorList>
            <person name="Komaki H."/>
            <person name="Tamura T."/>
        </authorList>
    </citation>
    <scope>NUCLEOTIDE SEQUENCE [LARGE SCALE GENOMIC DNA]</scope>
    <source>
        <strain evidence="1 2">NBRC 15454</strain>
    </source>
</reference>
<comment type="caution">
    <text evidence="1">The sequence shown here is derived from an EMBL/GenBank/DDBJ whole genome shotgun (WGS) entry which is preliminary data.</text>
</comment>
<keyword evidence="2" id="KW-1185">Reference proteome</keyword>
<sequence length="87" mass="9432">MANPRPPIMAYFQFTHLPAGPLQEVSCRFSKLAYELYTTLPAGPELSVALRKLLESKDAAVRAALGAPTSGDFVAEHTNWDMIGPGE</sequence>
<evidence type="ECO:0000313" key="1">
    <source>
        <dbReference type="EMBL" id="GCD46125.1"/>
    </source>
</evidence>
<dbReference type="RefSeq" id="WP_246177589.1">
    <property type="nucleotide sequence ID" value="NZ_BHZD01000001.1"/>
</dbReference>
<evidence type="ECO:0000313" key="2">
    <source>
        <dbReference type="Proteomes" id="UP000286746"/>
    </source>
</evidence>
<protein>
    <submittedName>
        <fullName evidence="1">Uncharacterized protein</fullName>
    </submittedName>
</protein>